<feature type="compositionally biased region" description="Basic and acidic residues" evidence="2">
    <location>
        <begin position="226"/>
        <end position="238"/>
    </location>
</feature>
<proteinExistence type="predicted"/>
<dbReference type="InterPro" id="IPR021207">
    <property type="entry name" value="Integr_conj_element_PFL4705"/>
</dbReference>
<dbReference type="NCBIfam" id="TIGR03752">
    <property type="entry name" value="conj_TIGR03752"/>
    <property type="match status" value="1"/>
</dbReference>
<accession>A0A379B7H6</accession>
<dbReference type="EMBL" id="UGSS01000002">
    <property type="protein sequence ID" value="SUB34451.1"/>
    <property type="molecule type" value="Genomic_DNA"/>
</dbReference>
<organism evidence="4 5">
    <name type="scientific">[Pasteurella] mairii</name>
    <dbReference type="NCBI Taxonomy" id="757"/>
    <lineage>
        <taxon>Bacteria</taxon>
        <taxon>Pseudomonadati</taxon>
        <taxon>Pseudomonadota</taxon>
        <taxon>Gammaproteobacteria</taxon>
        <taxon>Pasteurellales</taxon>
        <taxon>Pasteurellaceae</taxon>
    </lineage>
</organism>
<keyword evidence="3" id="KW-0472">Membrane</keyword>
<feature type="region of interest" description="Disordered" evidence="2">
    <location>
        <begin position="211"/>
        <end position="238"/>
    </location>
</feature>
<protein>
    <submittedName>
        <fullName evidence="4">Integrating conjugative element protein, PFL family</fullName>
    </submittedName>
</protein>
<sequence>MKANKMFIVIGVIIFLMVGGVSYLLFSGSSSPSKAKHSVLDTALKDLTPEEIRQLGLEGDTKNDTVRTLIGAAKESNRRYEKVISQNEKILKENETLRKREQNVHQQVDEAVQSRTQELQNMVAMLREEMSQLVEGRSQSNGPTAYQGNTANGIGVEEDTALPIGNGQIGMEAEENVQRIEWINPDDQIEDERNSAKIGFPNLNGLNAPSGKKGLPFISGSDENDRDITSRGSSSEKQKNKIAVYTIPENSTLMGSTSMTALLGRIPIGNKVNDPYPFKAIIGRDNLIANGIELPDIEQAIVSGTATGDWTLSCVRGEVKSLTFVFNDGRIVTSGKGDEKIGWLSDPHGIPCIPGDRKTNAPEYLGSHFLLAAAGAAAQGYSQAQTTTVVDGNAVVGAVTGQQGKYVVGQALGQGIQETANWFKERYGQNFDAIYVPPGHPVAIHIDKAIDIDYDLKGRKVKYSQLSRSSQLD</sequence>
<keyword evidence="3" id="KW-0812">Transmembrane</keyword>
<name>A0A379B7H6_9PAST</name>
<dbReference type="AlphaFoldDB" id="A0A379B7H6"/>
<evidence type="ECO:0000256" key="2">
    <source>
        <dbReference type="SAM" id="MobiDB-lite"/>
    </source>
</evidence>
<feature type="coiled-coil region" evidence="1">
    <location>
        <begin position="73"/>
        <end position="100"/>
    </location>
</feature>
<dbReference type="Proteomes" id="UP000254280">
    <property type="component" value="Unassembled WGS sequence"/>
</dbReference>
<keyword evidence="1" id="KW-0175">Coiled coil</keyword>
<evidence type="ECO:0000256" key="3">
    <source>
        <dbReference type="SAM" id="Phobius"/>
    </source>
</evidence>
<gene>
    <name evidence="4" type="ORF">NCTC10699_02120</name>
</gene>
<keyword evidence="5" id="KW-1185">Reference proteome</keyword>
<feature type="transmembrane region" description="Helical" evidence="3">
    <location>
        <begin position="7"/>
        <end position="26"/>
    </location>
</feature>
<evidence type="ECO:0000313" key="4">
    <source>
        <dbReference type="EMBL" id="SUB34451.1"/>
    </source>
</evidence>
<evidence type="ECO:0000313" key="5">
    <source>
        <dbReference type="Proteomes" id="UP000254280"/>
    </source>
</evidence>
<evidence type="ECO:0000256" key="1">
    <source>
        <dbReference type="SAM" id="Coils"/>
    </source>
</evidence>
<dbReference type="OrthoDB" id="7061550at2"/>
<reference evidence="4 5" key="1">
    <citation type="submission" date="2018-06" db="EMBL/GenBank/DDBJ databases">
        <authorList>
            <consortium name="Pathogen Informatics"/>
            <person name="Doyle S."/>
        </authorList>
    </citation>
    <scope>NUCLEOTIDE SEQUENCE [LARGE SCALE GENOMIC DNA]</scope>
    <source>
        <strain evidence="4 5">NCTC10699</strain>
    </source>
</reference>
<keyword evidence="3" id="KW-1133">Transmembrane helix</keyword>